<dbReference type="EMBL" id="PZKC01000008">
    <property type="protein sequence ID" value="PTD96166.1"/>
    <property type="molecule type" value="Genomic_DNA"/>
</dbReference>
<evidence type="ECO:0000256" key="5">
    <source>
        <dbReference type="ARBA" id="ARBA00022989"/>
    </source>
</evidence>
<feature type="transmembrane region" description="Helical" evidence="7">
    <location>
        <begin position="293"/>
        <end position="313"/>
    </location>
</feature>
<dbReference type="GO" id="GO:0098797">
    <property type="term" value="C:plasma membrane protein complex"/>
    <property type="evidence" value="ECO:0007669"/>
    <property type="project" value="TreeGrafter"/>
</dbReference>
<comment type="similarity">
    <text evidence="2">Belongs to the ABC-4 integral membrane protein family. LolC/E subfamily.</text>
</comment>
<evidence type="ECO:0000256" key="1">
    <source>
        <dbReference type="ARBA" id="ARBA00004651"/>
    </source>
</evidence>
<evidence type="ECO:0000256" key="6">
    <source>
        <dbReference type="ARBA" id="ARBA00023136"/>
    </source>
</evidence>
<dbReference type="PANTHER" id="PTHR30489">
    <property type="entry name" value="LIPOPROTEIN-RELEASING SYSTEM TRANSMEMBRANE PROTEIN LOLE"/>
    <property type="match status" value="1"/>
</dbReference>
<dbReference type="AlphaFoldDB" id="A0A2T4IEK6"/>
<evidence type="ECO:0000256" key="7">
    <source>
        <dbReference type="SAM" id="Phobius"/>
    </source>
</evidence>
<evidence type="ECO:0000256" key="3">
    <source>
        <dbReference type="ARBA" id="ARBA00022475"/>
    </source>
</evidence>
<organism evidence="9 10">
    <name type="scientific">Pseudothauera lacus</name>
    <dbReference type="NCBI Taxonomy" id="2136175"/>
    <lineage>
        <taxon>Bacteria</taxon>
        <taxon>Pseudomonadati</taxon>
        <taxon>Pseudomonadota</taxon>
        <taxon>Betaproteobacteria</taxon>
        <taxon>Rhodocyclales</taxon>
        <taxon>Zoogloeaceae</taxon>
        <taxon>Pseudothauera</taxon>
    </lineage>
</organism>
<feature type="transmembrane region" description="Helical" evidence="7">
    <location>
        <begin position="27"/>
        <end position="46"/>
    </location>
</feature>
<dbReference type="Pfam" id="PF02687">
    <property type="entry name" value="FtsX"/>
    <property type="match status" value="1"/>
</dbReference>
<sequence length="377" mass="41887">MRTWLNRQRLLIEYTVAALGRRRARSLGLLLTYTAVVFVLASVMLFTHALRQEAARVLAHSPEVVLQHLVAGRHALIPADYLERIPRQRGVREMTPRLWGYFYDPVVQANYTFMATADAPPPGHILIGPAMARARGVAPGNLIAWRAYDGAVHTFTVAGILDAHSELMSADLVLLGEDDFRGFFNYPEGQYTDIAIAVRNPREVRNVATRLSEALPDARLILRDEVLRTYAALFDWRQGIVLAILSGALLAFALLAWDKASGLAAEERREIGILKAIGWETGDVLRMKFWEGALLSGTAFLSGYVLAHVHVFHLHGALFRPVLQGWAVLYPRFALPPEIDPLQVLTLALLTVLPYTVAVLVPCWRAATTDPDAVMRS</sequence>
<keyword evidence="5 7" id="KW-1133">Transmembrane helix</keyword>
<dbReference type="Proteomes" id="UP000241193">
    <property type="component" value="Unassembled WGS sequence"/>
</dbReference>
<feature type="transmembrane region" description="Helical" evidence="7">
    <location>
        <begin position="236"/>
        <end position="257"/>
    </location>
</feature>
<feature type="transmembrane region" description="Helical" evidence="7">
    <location>
        <begin position="344"/>
        <end position="367"/>
    </location>
</feature>
<protein>
    <submittedName>
        <fullName evidence="9">ABC transporter permease</fullName>
    </submittedName>
</protein>
<keyword evidence="3" id="KW-1003">Cell membrane</keyword>
<comment type="subcellular location">
    <subcellularLocation>
        <location evidence="1">Cell membrane</location>
        <topology evidence="1">Multi-pass membrane protein</topology>
    </subcellularLocation>
</comment>
<dbReference type="RefSeq" id="WP_107493826.1">
    <property type="nucleotide sequence ID" value="NZ_PZKC01000008.1"/>
</dbReference>
<keyword evidence="10" id="KW-1185">Reference proteome</keyword>
<accession>A0A2T4IEK6</accession>
<dbReference type="InterPro" id="IPR003838">
    <property type="entry name" value="ABC3_permease_C"/>
</dbReference>
<comment type="caution">
    <text evidence="9">The sequence shown here is derived from an EMBL/GenBank/DDBJ whole genome shotgun (WGS) entry which is preliminary data.</text>
</comment>
<evidence type="ECO:0000256" key="2">
    <source>
        <dbReference type="ARBA" id="ARBA00005236"/>
    </source>
</evidence>
<dbReference type="InterPro" id="IPR051447">
    <property type="entry name" value="Lipoprotein-release_system"/>
</dbReference>
<evidence type="ECO:0000256" key="4">
    <source>
        <dbReference type="ARBA" id="ARBA00022692"/>
    </source>
</evidence>
<dbReference type="OrthoDB" id="8522929at2"/>
<proteinExistence type="inferred from homology"/>
<evidence type="ECO:0000259" key="8">
    <source>
        <dbReference type="Pfam" id="PF02687"/>
    </source>
</evidence>
<name>A0A2T4IEK6_9RHOO</name>
<feature type="domain" description="ABC3 transporter permease C-terminal" evidence="8">
    <location>
        <begin position="262"/>
        <end position="371"/>
    </location>
</feature>
<keyword evidence="6 7" id="KW-0472">Membrane</keyword>
<evidence type="ECO:0000313" key="9">
    <source>
        <dbReference type="EMBL" id="PTD96166.1"/>
    </source>
</evidence>
<dbReference type="GO" id="GO:0044874">
    <property type="term" value="P:lipoprotein localization to outer membrane"/>
    <property type="evidence" value="ECO:0007669"/>
    <property type="project" value="TreeGrafter"/>
</dbReference>
<gene>
    <name evidence="9" type="ORF">C8261_11375</name>
</gene>
<dbReference type="PANTHER" id="PTHR30489:SF0">
    <property type="entry name" value="LIPOPROTEIN-RELEASING SYSTEM TRANSMEMBRANE PROTEIN LOLE"/>
    <property type="match status" value="1"/>
</dbReference>
<keyword evidence="4 7" id="KW-0812">Transmembrane</keyword>
<reference evidence="9 10" key="1">
    <citation type="submission" date="2018-03" db="EMBL/GenBank/DDBJ databases">
        <authorList>
            <person name="Keele B.F."/>
        </authorList>
    </citation>
    <scope>NUCLEOTIDE SEQUENCE [LARGE SCALE GENOMIC DNA]</scope>
    <source>
        <strain evidence="9 10">D20</strain>
    </source>
</reference>
<reference evidence="9 10" key="2">
    <citation type="submission" date="2018-04" db="EMBL/GenBank/DDBJ databases">
        <title>Thauera lacus sp. nov., isolated from an saline lake in Inner Mongolia, China.</title>
        <authorList>
            <person name="Liang Q.-Y."/>
        </authorList>
    </citation>
    <scope>NUCLEOTIDE SEQUENCE [LARGE SCALE GENOMIC DNA]</scope>
    <source>
        <strain evidence="9 10">D20</strain>
    </source>
</reference>
<evidence type="ECO:0000313" key="10">
    <source>
        <dbReference type="Proteomes" id="UP000241193"/>
    </source>
</evidence>